<dbReference type="RefSeq" id="WP_210881622.1">
    <property type="nucleotide sequence ID" value="NZ_JAGPYQ010000001.1"/>
</dbReference>
<proteinExistence type="predicted"/>
<evidence type="ECO:0000313" key="3">
    <source>
        <dbReference type="EMBL" id="MBQ0847999.1"/>
    </source>
</evidence>
<dbReference type="Proteomes" id="UP000677413">
    <property type="component" value="Unassembled WGS sequence"/>
</dbReference>
<name>A0A940XL59_9ACTN</name>
<dbReference type="PROSITE" id="PS50943">
    <property type="entry name" value="HTH_CROC1"/>
    <property type="match status" value="1"/>
</dbReference>
<evidence type="ECO:0000259" key="2">
    <source>
        <dbReference type="PROSITE" id="PS50943"/>
    </source>
</evidence>
<protein>
    <submittedName>
        <fullName evidence="3">Helix-turn-helix domain-containing protein</fullName>
    </submittedName>
</protein>
<dbReference type="SMART" id="SM00530">
    <property type="entry name" value="HTH_XRE"/>
    <property type="match status" value="1"/>
</dbReference>
<dbReference type="GO" id="GO:0003677">
    <property type="term" value="F:DNA binding"/>
    <property type="evidence" value="ECO:0007669"/>
    <property type="project" value="InterPro"/>
</dbReference>
<evidence type="ECO:0000256" key="1">
    <source>
        <dbReference type="SAM" id="Coils"/>
    </source>
</evidence>
<dbReference type="AlphaFoldDB" id="A0A940XL59"/>
<dbReference type="EMBL" id="JAGPYQ010000001">
    <property type="protein sequence ID" value="MBQ0847999.1"/>
    <property type="molecule type" value="Genomic_DNA"/>
</dbReference>
<dbReference type="Pfam" id="PF13560">
    <property type="entry name" value="HTH_31"/>
    <property type="match status" value="1"/>
</dbReference>
<dbReference type="InterPro" id="IPR010982">
    <property type="entry name" value="Lambda_DNA-bd_dom_sf"/>
</dbReference>
<feature type="domain" description="HTH cro/C1-type" evidence="2">
    <location>
        <begin position="31"/>
        <end position="85"/>
    </location>
</feature>
<gene>
    <name evidence="3" type="ORF">J8N05_07210</name>
</gene>
<dbReference type="Gene3D" id="1.10.260.40">
    <property type="entry name" value="lambda repressor-like DNA-binding domains"/>
    <property type="match status" value="1"/>
</dbReference>
<dbReference type="SUPFAM" id="SSF47413">
    <property type="entry name" value="lambda repressor-like DNA-binding domains"/>
    <property type="match status" value="1"/>
</dbReference>
<reference evidence="3 4" key="1">
    <citation type="submission" date="2021-04" db="EMBL/GenBank/DDBJ databases">
        <authorList>
            <person name="Tang X."/>
            <person name="Zhou X."/>
            <person name="Chen X."/>
            <person name="Cernava T."/>
            <person name="Zhang C."/>
        </authorList>
    </citation>
    <scope>NUCLEOTIDE SEQUENCE [LARGE SCALE GENOMIC DNA]</scope>
    <source>
        <strain evidence="3 4">BH-SS-21</strain>
    </source>
</reference>
<organism evidence="3 4">
    <name type="scientific">Streptomyces liliiviolaceus</name>
    <dbReference type="NCBI Taxonomy" id="2823109"/>
    <lineage>
        <taxon>Bacteria</taxon>
        <taxon>Bacillati</taxon>
        <taxon>Actinomycetota</taxon>
        <taxon>Actinomycetes</taxon>
        <taxon>Kitasatosporales</taxon>
        <taxon>Streptomycetaceae</taxon>
        <taxon>Streptomyces</taxon>
    </lineage>
</organism>
<keyword evidence="4" id="KW-1185">Reference proteome</keyword>
<accession>A0A940XL59</accession>
<feature type="coiled-coil region" evidence="1">
    <location>
        <begin position="112"/>
        <end position="146"/>
    </location>
</feature>
<comment type="caution">
    <text evidence="3">The sequence shown here is derived from an EMBL/GenBank/DDBJ whole genome shotgun (WGS) entry which is preliminary data.</text>
</comment>
<dbReference type="InterPro" id="IPR001387">
    <property type="entry name" value="Cro/C1-type_HTH"/>
</dbReference>
<dbReference type="CDD" id="cd00093">
    <property type="entry name" value="HTH_XRE"/>
    <property type="match status" value="1"/>
</dbReference>
<keyword evidence="1" id="KW-0175">Coiled coil</keyword>
<sequence>MVDDQLPARRGRGLGAVKPGPGEVVRFANHLRELQGELQVTQDELARRLHVSPSTLSRYMSGERVPEREFLLGIYGMLGKRADLADPAGDFKHSVEILFAAKERKEPLSHRIWILELAKERLENEIKEGRDKAASLERKLKEEISRRCELEAELDELRSEITQRAADRHRMGELQELRVTVDEKVHELEGVLRQQRSVVTLLEGDREKLSSALGDAERQASLNSLIRTGWSEGEGQRWAQDGELKEHVVQQAGELFDEGESEKGDNLLSVYARGIVSGQLVEFVVALYANDRRPAAMRLLSREVSTRSVSEVIKLMRKFWEKGRREEYSQVGIKEVDFILDSFLAQRGAGEIAKLLNAMAESDIFDVSEVARIVTLGRWAVMFPEIYPVLSSSVREMYLRKTLEGDSRTAAAAIIWLSLEPGADGYPVPLSFMEELEESKKLAISKHLRKSGWSDEASMMAIYGTTDLGR</sequence>
<evidence type="ECO:0000313" key="4">
    <source>
        <dbReference type="Proteomes" id="UP000677413"/>
    </source>
</evidence>